<feature type="transmembrane region" description="Helical" evidence="7">
    <location>
        <begin position="92"/>
        <end position="114"/>
    </location>
</feature>
<dbReference type="PANTHER" id="PTHR30193">
    <property type="entry name" value="ABC TRANSPORTER PERMEASE PROTEIN"/>
    <property type="match status" value="1"/>
</dbReference>
<dbReference type="CDD" id="cd06261">
    <property type="entry name" value="TM_PBP2"/>
    <property type="match status" value="1"/>
</dbReference>
<dbReference type="AlphaFoldDB" id="A0A1I1LPY1"/>
<dbReference type="RefSeq" id="WP_082102218.1">
    <property type="nucleotide sequence ID" value="NZ_FOMB01000010.1"/>
</dbReference>
<evidence type="ECO:0000313" key="10">
    <source>
        <dbReference type="Proteomes" id="UP000182258"/>
    </source>
</evidence>
<dbReference type="OrthoDB" id="9805108at2"/>
<dbReference type="Proteomes" id="UP000182258">
    <property type="component" value="Unassembled WGS sequence"/>
</dbReference>
<feature type="transmembrane region" description="Helical" evidence="7">
    <location>
        <begin position="285"/>
        <end position="305"/>
    </location>
</feature>
<feature type="transmembrane region" description="Helical" evidence="7">
    <location>
        <begin position="34"/>
        <end position="56"/>
    </location>
</feature>
<organism evidence="9 10">
    <name type="scientific">Devosia psychrophila</name>
    <dbReference type="NCBI Taxonomy" id="728005"/>
    <lineage>
        <taxon>Bacteria</taxon>
        <taxon>Pseudomonadati</taxon>
        <taxon>Pseudomonadota</taxon>
        <taxon>Alphaproteobacteria</taxon>
        <taxon>Hyphomicrobiales</taxon>
        <taxon>Devosiaceae</taxon>
        <taxon>Devosia</taxon>
    </lineage>
</organism>
<dbReference type="InterPro" id="IPR000515">
    <property type="entry name" value="MetI-like"/>
</dbReference>
<dbReference type="EMBL" id="FOMB01000010">
    <property type="protein sequence ID" value="SFC73008.1"/>
    <property type="molecule type" value="Genomic_DNA"/>
</dbReference>
<dbReference type="GO" id="GO:0005886">
    <property type="term" value="C:plasma membrane"/>
    <property type="evidence" value="ECO:0007669"/>
    <property type="project" value="UniProtKB-SubCell"/>
</dbReference>
<dbReference type="PROSITE" id="PS50928">
    <property type="entry name" value="ABC_TM1"/>
    <property type="match status" value="1"/>
</dbReference>
<gene>
    <name evidence="9" type="ORF">SAMN04488059_11010</name>
</gene>
<comment type="subcellular location">
    <subcellularLocation>
        <location evidence="1 7">Cell membrane</location>
        <topology evidence="1 7">Multi-pass membrane protein</topology>
    </subcellularLocation>
</comment>
<comment type="similarity">
    <text evidence="7">Belongs to the binding-protein-dependent transport system permease family.</text>
</comment>
<feature type="transmembrane region" description="Helical" evidence="7">
    <location>
        <begin position="175"/>
        <end position="200"/>
    </location>
</feature>
<protein>
    <submittedName>
        <fullName evidence="9">Carbohydrate ABC transporter membrane protein 1, CUT1 family (TC 3.A.1.1.-)</fullName>
    </submittedName>
</protein>
<dbReference type="GO" id="GO:0055085">
    <property type="term" value="P:transmembrane transport"/>
    <property type="evidence" value="ECO:0007669"/>
    <property type="project" value="InterPro"/>
</dbReference>
<evidence type="ECO:0000259" key="8">
    <source>
        <dbReference type="PROSITE" id="PS50928"/>
    </source>
</evidence>
<dbReference type="Pfam" id="PF00528">
    <property type="entry name" value="BPD_transp_1"/>
    <property type="match status" value="1"/>
</dbReference>
<dbReference type="STRING" id="728005.SAMN04488059_11010"/>
<feature type="transmembrane region" description="Helical" evidence="7">
    <location>
        <begin position="221"/>
        <end position="246"/>
    </location>
</feature>
<keyword evidence="6 7" id="KW-0472">Membrane</keyword>
<dbReference type="PANTHER" id="PTHR30193:SF42">
    <property type="entry name" value="ABC TRANSPORTER PERMEASE PROTEIN"/>
    <property type="match status" value="1"/>
</dbReference>
<feature type="domain" description="ABC transmembrane type-1" evidence="8">
    <location>
        <begin position="89"/>
        <end position="304"/>
    </location>
</feature>
<name>A0A1I1LPY1_9HYPH</name>
<accession>A0A1I1LPY1</accession>
<evidence type="ECO:0000256" key="3">
    <source>
        <dbReference type="ARBA" id="ARBA00022475"/>
    </source>
</evidence>
<sequence length="314" mass="34648">MADAAVPLDAGAETTVNRPSLLKRILFNNLPAKIAALPMMVTVLVVFVGCTIWTIYYSFTNSKLLPTGKFVGFDQYERLFATSRWNVSVTNLIAYGAMSLVFTLVVGFILAVLIDQKIRFESAFRTIMLYPFALSFIVTGLVWQWIMNPTLGLQTTLRNLGWTNFSFDWIANPRMVLFALLIAGLWHGTGFCMVLMLAGLRGVDEEIWKAARIDGIPTWRTYVSIVLPMMRGVLVTALVIIGSGIVRLYDLVVALTNGGPGISSEVPAKYVFNYMFSGGNIGQGLAGATMMLLTVVIIMVPWAYLEFGGKGRRT</sequence>
<evidence type="ECO:0000313" key="9">
    <source>
        <dbReference type="EMBL" id="SFC73008.1"/>
    </source>
</evidence>
<evidence type="ECO:0000256" key="7">
    <source>
        <dbReference type="RuleBase" id="RU363032"/>
    </source>
</evidence>
<evidence type="ECO:0000256" key="1">
    <source>
        <dbReference type="ARBA" id="ARBA00004651"/>
    </source>
</evidence>
<keyword evidence="2 7" id="KW-0813">Transport</keyword>
<dbReference type="InterPro" id="IPR035906">
    <property type="entry name" value="MetI-like_sf"/>
</dbReference>
<feature type="transmembrane region" description="Helical" evidence="7">
    <location>
        <begin position="126"/>
        <end position="146"/>
    </location>
</feature>
<keyword evidence="5 7" id="KW-1133">Transmembrane helix</keyword>
<keyword evidence="4 7" id="KW-0812">Transmembrane</keyword>
<keyword evidence="3" id="KW-1003">Cell membrane</keyword>
<proteinExistence type="inferred from homology"/>
<evidence type="ECO:0000256" key="5">
    <source>
        <dbReference type="ARBA" id="ARBA00022989"/>
    </source>
</evidence>
<dbReference type="SUPFAM" id="SSF161098">
    <property type="entry name" value="MetI-like"/>
    <property type="match status" value="1"/>
</dbReference>
<evidence type="ECO:0000256" key="2">
    <source>
        <dbReference type="ARBA" id="ARBA00022448"/>
    </source>
</evidence>
<reference evidence="9 10" key="1">
    <citation type="submission" date="2016-10" db="EMBL/GenBank/DDBJ databases">
        <authorList>
            <person name="de Groot N.N."/>
        </authorList>
    </citation>
    <scope>NUCLEOTIDE SEQUENCE [LARGE SCALE GENOMIC DNA]</scope>
    <source>
        <strain evidence="9 10">CGMCC 1.10210</strain>
    </source>
</reference>
<dbReference type="InterPro" id="IPR051393">
    <property type="entry name" value="ABC_transporter_permease"/>
</dbReference>
<evidence type="ECO:0000256" key="6">
    <source>
        <dbReference type="ARBA" id="ARBA00023136"/>
    </source>
</evidence>
<dbReference type="Gene3D" id="1.10.3720.10">
    <property type="entry name" value="MetI-like"/>
    <property type="match status" value="1"/>
</dbReference>
<evidence type="ECO:0000256" key="4">
    <source>
        <dbReference type="ARBA" id="ARBA00022692"/>
    </source>
</evidence>